<dbReference type="RefSeq" id="WP_147928022.1">
    <property type="nucleotide sequence ID" value="NZ_VKAC01000013.1"/>
</dbReference>
<feature type="transmembrane region" description="Helical" evidence="1">
    <location>
        <begin position="152"/>
        <end position="174"/>
    </location>
</feature>
<comment type="caution">
    <text evidence="2">The sequence shown here is derived from an EMBL/GenBank/DDBJ whole genome shotgun (WGS) entry which is preliminary data.</text>
</comment>
<evidence type="ECO:0000256" key="1">
    <source>
        <dbReference type="SAM" id="Phobius"/>
    </source>
</evidence>
<evidence type="ECO:0000313" key="3">
    <source>
        <dbReference type="Proteomes" id="UP000321234"/>
    </source>
</evidence>
<dbReference type="EMBL" id="VKAC01000013">
    <property type="protein sequence ID" value="TXR52592.1"/>
    <property type="molecule type" value="Genomic_DNA"/>
</dbReference>
<evidence type="ECO:0000313" key="2">
    <source>
        <dbReference type="EMBL" id="TXR52592.1"/>
    </source>
</evidence>
<dbReference type="Proteomes" id="UP000321234">
    <property type="component" value="Unassembled WGS sequence"/>
</dbReference>
<feature type="transmembrane region" description="Helical" evidence="1">
    <location>
        <begin position="194"/>
        <end position="215"/>
    </location>
</feature>
<feature type="transmembrane region" description="Helical" evidence="1">
    <location>
        <begin position="111"/>
        <end position="131"/>
    </location>
</feature>
<keyword evidence="1" id="KW-1133">Transmembrane helix</keyword>
<accession>A0A5C8Z3B8</accession>
<keyword evidence="1" id="KW-0812">Transmembrane</keyword>
<keyword evidence="3" id="KW-1185">Reference proteome</keyword>
<reference evidence="2 3" key="1">
    <citation type="submission" date="2019-07" db="EMBL/GenBank/DDBJ databases">
        <title>Quadrisphaera sp. strain DD2A genome sequencing and assembly.</title>
        <authorList>
            <person name="Kim I."/>
        </authorList>
    </citation>
    <scope>NUCLEOTIDE SEQUENCE [LARGE SCALE GENOMIC DNA]</scope>
    <source>
        <strain evidence="2 3">DD2A</strain>
    </source>
</reference>
<name>A0A5C8Z3B8_9ACTN</name>
<evidence type="ECO:0008006" key="4">
    <source>
        <dbReference type="Google" id="ProtNLM"/>
    </source>
</evidence>
<protein>
    <recommendedName>
        <fullName evidence="4">DUF2975 domain-containing protein</fullName>
    </recommendedName>
</protein>
<feature type="transmembrane region" description="Helical" evidence="1">
    <location>
        <begin position="12"/>
        <end position="36"/>
    </location>
</feature>
<proteinExistence type="predicted"/>
<sequence>MTTAAKQYARPWLLGLLEVVLGVAGLAAIVIAPVYWVNGMTQAGAGIDVPVVVVRSVDALDGSGGRPADVAVDLPVGTAFVSTGDVPPPQLSATNQDLELSSQGSTVAEWALVRGGVLLWWGAAGVAALLLRRVVTRVGEGRSFSGGNARCIAGSAVCVLVASQVAPVLPRWAAALVLERLGMAGAGASLSPSWQVLDVSSLLLVGLLLALAEAFRQGEKLVRDAEGPV</sequence>
<keyword evidence="1" id="KW-0472">Membrane</keyword>
<dbReference type="AlphaFoldDB" id="A0A5C8Z3B8"/>
<organism evidence="2 3">
    <name type="scientific">Quadrisphaera setariae</name>
    <dbReference type="NCBI Taxonomy" id="2593304"/>
    <lineage>
        <taxon>Bacteria</taxon>
        <taxon>Bacillati</taxon>
        <taxon>Actinomycetota</taxon>
        <taxon>Actinomycetes</taxon>
        <taxon>Kineosporiales</taxon>
        <taxon>Kineosporiaceae</taxon>
        <taxon>Quadrisphaera</taxon>
    </lineage>
</organism>
<gene>
    <name evidence="2" type="ORF">FMM08_19355</name>
</gene>